<evidence type="ECO:0000256" key="5">
    <source>
        <dbReference type="ARBA" id="ARBA00023136"/>
    </source>
</evidence>
<evidence type="ECO:0000313" key="8">
    <source>
        <dbReference type="Proteomes" id="UP000178993"/>
    </source>
</evidence>
<proteinExistence type="inferred from homology"/>
<dbReference type="GO" id="GO:0016020">
    <property type="term" value="C:membrane"/>
    <property type="evidence" value="ECO:0007669"/>
    <property type="project" value="UniProtKB-SubCell"/>
</dbReference>
<evidence type="ECO:0000256" key="2">
    <source>
        <dbReference type="ARBA" id="ARBA00008854"/>
    </source>
</evidence>
<dbReference type="PANTHER" id="PTHR34478:SF1">
    <property type="entry name" value="PROTEIN LEMA"/>
    <property type="match status" value="1"/>
</dbReference>
<dbReference type="Gene3D" id="1.20.1440.20">
    <property type="entry name" value="LemA-like domain"/>
    <property type="match status" value="1"/>
</dbReference>
<dbReference type="Pfam" id="PF04011">
    <property type="entry name" value="LemA"/>
    <property type="match status" value="1"/>
</dbReference>
<organism evidence="7 8">
    <name type="scientific">Candidatus Amesbacteria bacterium RIFCSPHIGHO2_12_FULL_48_14</name>
    <dbReference type="NCBI Taxonomy" id="1797257"/>
    <lineage>
        <taxon>Bacteria</taxon>
        <taxon>Candidatus Amesiibacteriota</taxon>
    </lineage>
</organism>
<dbReference type="Proteomes" id="UP000178993">
    <property type="component" value="Unassembled WGS sequence"/>
</dbReference>
<evidence type="ECO:0000256" key="4">
    <source>
        <dbReference type="ARBA" id="ARBA00022989"/>
    </source>
</evidence>
<dbReference type="PANTHER" id="PTHR34478">
    <property type="entry name" value="PROTEIN LEMA"/>
    <property type="match status" value="1"/>
</dbReference>
<dbReference type="InterPro" id="IPR007156">
    <property type="entry name" value="MamQ_LemA"/>
</dbReference>
<comment type="caution">
    <text evidence="7">The sequence shown here is derived from an EMBL/GenBank/DDBJ whole genome shotgun (WGS) entry which is preliminary data.</text>
</comment>
<dbReference type="AlphaFoldDB" id="A0A1F4Z7Q0"/>
<feature type="transmembrane region" description="Helical" evidence="6">
    <location>
        <begin position="6"/>
        <end position="24"/>
    </location>
</feature>
<sequence length="187" mass="21556">MDVKIIAGVIGTMVFLLYVVYIYNKLVRLRYAVRNCWSDIDVHLKKRYELLPNLIEAVKGYATHEQETFMKVTELRSACMSAETPAEKAKAENMLMQTLKSLFALAEAYPALKADIHYKEIMSNMKEIDDNIEHSRRFYNAAVRDYNIATAVFPTNIVASSFSFKTEEFFSLENEAEERKPVKANFT</sequence>
<name>A0A1F4Z7Q0_9BACT</name>
<evidence type="ECO:0008006" key="9">
    <source>
        <dbReference type="Google" id="ProtNLM"/>
    </source>
</evidence>
<gene>
    <name evidence="7" type="ORF">A3E17_02960</name>
</gene>
<dbReference type="InterPro" id="IPR023353">
    <property type="entry name" value="LemA-like_dom_sf"/>
</dbReference>
<keyword evidence="3 6" id="KW-0812">Transmembrane</keyword>
<keyword evidence="5 6" id="KW-0472">Membrane</keyword>
<keyword evidence="4 6" id="KW-1133">Transmembrane helix</keyword>
<comment type="similarity">
    <text evidence="2">Belongs to the LemA family.</text>
</comment>
<evidence type="ECO:0000313" key="7">
    <source>
        <dbReference type="EMBL" id="OGD01936.1"/>
    </source>
</evidence>
<evidence type="ECO:0000256" key="6">
    <source>
        <dbReference type="SAM" id="Phobius"/>
    </source>
</evidence>
<dbReference type="SUPFAM" id="SSF140478">
    <property type="entry name" value="LemA-like"/>
    <property type="match status" value="1"/>
</dbReference>
<dbReference type="EMBL" id="MEXL01000035">
    <property type="protein sequence ID" value="OGD01936.1"/>
    <property type="molecule type" value="Genomic_DNA"/>
</dbReference>
<protein>
    <recommendedName>
        <fullName evidence="9">LemA family protein</fullName>
    </recommendedName>
</protein>
<reference evidence="7 8" key="1">
    <citation type="journal article" date="2016" name="Nat. Commun.">
        <title>Thousands of microbial genomes shed light on interconnected biogeochemical processes in an aquifer system.</title>
        <authorList>
            <person name="Anantharaman K."/>
            <person name="Brown C.T."/>
            <person name="Hug L.A."/>
            <person name="Sharon I."/>
            <person name="Castelle C.J."/>
            <person name="Probst A.J."/>
            <person name="Thomas B.C."/>
            <person name="Singh A."/>
            <person name="Wilkins M.J."/>
            <person name="Karaoz U."/>
            <person name="Brodie E.L."/>
            <person name="Williams K.H."/>
            <person name="Hubbard S.S."/>
            <person name="Banfield J.F."/>
        </authorList>
    </citation>
    <scope>NUCLEOTIDE SEQUENCE [LARGE SCALE GENOMIC DNA]</scope>
</reference>
<comment type="subcellular location">
    <subcellularLocation>
        <location evidence="1">Membrane</location>
        <topology evidence="1">Single-pass membrane protein</topology>
    </subcellularLocation>
</comment>
<accession>A0A1F4Z7Q0</accession>
<evidence type="ECO:0000256" key="1">
    <source>
        <dbReference type="ARBA" id="ARBA00004167"/>
    </source>
</evidence>
<evidence type="ECO:0000256" key="3">
    <source>
        <dbReference type="ARBA" id="ARBA00022692"/>
    </source>
</evidence>